<sequence>MPDVSTRQPVTEVDPRGPRFAAAITAVLLIVVLLLGLGTAAAPPPSVGQRASEPAFILLTIIAVLFAWGAFAGPARHPWGVLFRLVVRPLLSAPAELESTKPLRFAQGVGLVITGIGVILALFGVPYALIICAAAAFVAAFLNSVFAYCLGCQLYLLLVRGGVAGRTA</sequence>
<dbReference type="Pfam" id="PF14340">
    <property type="entry name" value="DUF4395"/>
    <property type="match status" value="1"/>
</dbReference>
<dbReference type="RefSeq" id="WP_188677045.1">
    <property type="nucleotide sequence ID" value="NZ_BMGP01000003.1"/>
</dbReference>
<keyword evidence="4" id="KW-1185">Reference proteome</keyword>
<dbReference type="Proteomes" id="UP000598775">
    <property type="component" value="Unassembled WGS sequence"/>
</dbReference>
<evidence type="ECO:0000256" key="1">
    <source>
        <dbReference type="SAM" id="Phobius"/>
    </source>
</evidence>
<evidence type="ECO:0000313" key="4">
    <source>
        <dbReference type="Proteomes" id="UP000598775"/>
    </source>
</evidence>
<keyword evidence="1" id="KW-1133">Transmembrane helix</keyword>
<dbReference type="AlphaFoldDB" id="A0A917B5X0"/>
<keyword evidence="1" id="KW-0812">Transmembrane</keyword>
<comment type="caution">
    <text evidence="3">The sequence shown here is derived from an EMBL/GenBank/DDBJ whole genome shotgun (WGS) entry which is preliminary data.</text>
</comment>
<gene>
    <name evidence="3" type="ORF">GCM10011399_17780</name>
</gene>
<feature type="domain" description="DUF4395" evidence="2">
    <location>
        <begin position="13"/>
        <end position="160"/>
    </location>
</feature>
<feature type="transmembrane region" description="Helical" evidence="1">
    <location>
        <begin position="20"/>
        <end position="42"/>
    </location>
</feature>
<protein>
    <recommendedName>
        <fullName evidence="2">DUF4395 domain-containing protein</fullName>
    </recommendedName>
</protein>
<reference evidence="3 4" key="1">
    <citation type="journal article" date="2014" name="Int. J. Syst. Evol. Microbiol.">
        <title>Complete genome sequence of Corynebacterium casei LMG S-19264T (=DSM 44701T), isolated from a smear-ripened cheese.</title>
        <authorList>
            <consortium name="US DOE Joint Genome Institute (JGI-PGF)"/>
            <person name="Walter F."/>
            <person name="Albersmeier A."/>
            <person name="Kalinowski J."/>
            <person name="Ruckert C."/>
        </authorList>
    </citation>
    <scope>NUCLEOTIDE SEQUENCE [LARGE SCALE GENOMIC DNA]</scope>
    <source>
        <strain evidence="3 4">CGMCC 1.12976</strain>
    </source>
</reference>
<organism evidence="3 4">
    <name type="scientific">Subtercola lobariae</name>
    <dbReference type="NCBI Taxonomy" id="1588641"/>
    <lineage>
        <taxon>Bacteria</taxon>
        <taxon>Bacillati</taxon>
        <taxon>Actinomycetota</taxon>
        <taxon>Actinomycetes</taxon>
        <taxon>Micrococcales</taxon>
        <taxon>Microbacteriaceae</taxon>
        <taxon>Subtercola</taxon>
    </lineage>
</organism>
<feature type="transmembrane region" description="Helical" evidence="1">
    <location>
        <begin position="145"/>
        <end position="163"/>
    </location>
</feature>
<dbReference type="EMBL" id="BMGP01000003">
    <property type="protein sequence ID" value="GGF24731.1"/>
    <property type="molecule type" value="Genomic_DNA"/>
</dbReference>
<accession>A0A917B5X0</accession>
<proteinExistence type="predicted"/>
<evidence type="ECO:0000313" key="3">
    <source>
        <dbReference type="EMBL" id="GGF24731.1"/>
    </source>
</evidence>
<feature type="transmembrane region" description="Helical" evidence="1">
    <location>
        <begin position="54"/>
        <end position="73"/>
    </location>
</feature>
<evidence type="ECO:0000259" key="2">
    <source>
        <dbReference type="Pfam" id="PF14340"/>
    </source>
</evidence>
<name>A0A917B5X0_9MICO</name>
<feature type="transmembrane region" description="Helical" evidence="1">
    <location>
        <begin position="109"/>
        <end position="139"/>
    </location>
</feature>
<dbReference type="InterPro" id="IPR025508">
    <property type="entry name" value="DUF4395"/>
</dbReference>
<keyword evidence="1" id="KW-0472">Membrane</keyword>